<proteinExistence type="predicted"/>
<gene>
    <name evidence="1" type="ORF">Cygsa01_00074</name>
</gene>
<accession>A0AAU6W395</accession>
<dbReference type="EMBL" id="PP179332">
    <property type="protein sequence ID" value="XAI71120.1"/>
    <property type="molecule type" value="Genomic_DNA"/>
</dbReference>
<reference evidence="1" key="1">
    <citation type="journal article" date="2024" name="J. Gen. Virol.">
        <title>Novel phages of Pseudomonas syringae unveil numerous potential auxiliary metabolic genes.</title>
        <authorList>
            <person name="Feltin C."/>
            <person name="Garneau J.R."/>
            <person name="Morris C.E."/>
            <person name="Berard A."/>
            <person name="Torres-Barcelo C."/>
        </authorList>
    </citation>
    <scope>NUCLEOTIDE SEQUENCE</scope>
</reference>
<dbReference type="Pfam" id="PF11126">
    <property type="entry name" value="Phage_DsbA"/>
    <property type="match status" value="1"/>
</dbReference>
<name>A0AAU6W395_9VIRU</name>
<protein>
    <submittedName>
        <fullName evidence="1">DsDNA binding protein</fullName>
    </submittedName>
</protein>
<dbReference type="InterPro" id="IPR020313">
    <property type="entry name" value="Double-stranded_DNA-bd"/>
</dbReference>
<sequence>MATEIAVPSSPADRLKLKNMFKEFSNSKVKQAAEGDHQNSIAQRAKEEFGMRTEDFRTLATMYHTGSRDKVEAQSEAKLAAYDNIVNAKPPAEAEADAA</sequence>
<organism evidence="1">
    <name type="scientific">Pseudomonas phage Cygsa01</name>
    <dbReference type="NCBI Taxonomy" id="3138529"/>
    <lineage>
        <taxon>Viruses</taxon>
    </lineage>
</organism>
<evidence type="ECO:0000313" key="1">
    <source>
        <dbReference type="EMBL" id="XAI71120.1"/>
    </source>
</evidence>